<dbReference type="AlphaFoldDB" id="A0A2N3LH90"/>
<keyword evidence="1" id="KW-0175">Coiled coil</keyword>
<evidence type="ECO:0000313" key="4">
    <source>
        <dbReference type="EMBL" id="PKR84000.1"/>
    </source>
</evidence>
<keyword evidence="5" id="KW-1185">Reference proteome</keyword>
<dbReference type="InterPro" id="IPR058971">
    <property type="entry name" value="Rok_N_oligomerisation"/>
</dbReference>
<sequence length="211" mass="24521">MILEHDWNERKAIQLRMLQLQEESQAIRTEYESLLNRLRELDSQHNQLPQNTGIGNKVGDDKVISSNDPVSPLIIKQDKNNDIFSRIEEIKRSISGAGTLSKHNEQKQDVYNIPETAATITKDESSSKRRRKKFTASELLREPPSKDLSIYKDYLILSHLKLKRKLRNSEIKELLGEHSLEVKNITVLLKNLMVKYKEITKAGHGIYEWKF</sequence>
<organism evidence="4 5">
    <name type="scientific">Heyndrickxia camelliae</name>
    <dbReference type="NCBI Taxonomy" id="1707093"/>
    <lineage>
        <taxon>Bacteria</taxon>
        <taxon>Bacillati</taxon>
        <taxon>Bacillota</taxon>
        <taxon>Bacilli</taxon>
        <taxon>Bacillales</taxon>
        <taxon>Bacillaceae</taxon>
        <taxon>Heyndrickxia</taxon>
    </lineage>
</organism>
<dbReference type="EMBL" id="PIQO01000013">
    <property type="protein sequence ID" value="PKR84000.1"/>
    <property type="molecule type" value="Genomic_DNA"/>
</dbReference>
<dbReference type="RefSeq" id="WP_101355203.1">
    <property type="nucleotide sequence ID" value="NZ_PIQO01000013.1"/>
</dbReference>
<evidence type="ECO:0000259" key="3">
    <source>
        <dbReference type="Pfam" id="PF26513"/>
    </source>
</evidence>
<feature type="coiled-coil region" evidence="1">
    <location>
        <begin position="17"/>
        <end position="44"/>
    </location>
</feature>
<accession>A0A2N3LH90</accession>
<dbReference type="Proteomes" id="UP000233440">
    <property type="component" value="Unassembled WGS sequence"/>
</dbReference>
<feature type="domain" description="Rok N-terminal oligomerisation" evidence="3">
    <location>
        <begin position="7"/>
        <end position="42"/>
    </location>
</feature>
<evidence type="ECO:0000259" key="2">
    <source>
        <dbReference type="Pfam" id="PF23159"/>
    </source>
</evidence>
<name>A0A2N3LH90_9BACI</name>
<dbReference type="Pfam" id="PF23159">
    <property type="entry name" value="WHD_Rok"/>
    <property type="match status" value="1"/>
</dbReference>
<evidence type="ECO:0000256" key="1">
    <source>
        <dbReference type="SAM" id="Coils"/>
    </source>
</evidence>
<dbReference type="OrthoDB" id="9959038at2"/>
<reference evidence="4 5" key="1">
    <citation type="submission" date="2017-11" db="EMBL/GenBank/DDBJ databases">
        <title>Bacillus camelliae sp. nov., isolated from pu'er tea.</title>
        <authorList>
            <person name="Niu L."/>
        </authorList>
    </citation>
    <scope>NUCLEOTIDE SEQUENCE [LARGE SCALE GENOMIC DNA]</scope>
    <source>
        <strain evidence="4 5">7578-1</strain>
    </source>
</reference>
<evidence type="ECO:0000313" key="5">
    <source>
        <dbReference type="Proteomes" id="UP000233440"/>
    </source>
</evidence>
<comment type="caution">
    <text evidence="4">The sequence shown here is derived from an EMBL/GenBank/DDBJ whole genome shotgun (WGS) entry which is preliminary data.</text>
</comment>
<feature type="domain" description="Repressor Rok winged helix" evidence="2">
    <location>
        <begin position="163"/>
        <end position="207"/>
    </location>
</feature>
<dbReference type="InterPro" id="IPR056984">
    <property type="entry name" value="WH_Rok"/>
</dbReference>
<proteinExistence type="predicted"/>
<protein>
    <submittedName>
        <fullName evidence="4">Uncharacterized protein</fullName>
    </submittedName>
</protein>
<dbReference type="Pfam" id="PF26513">
    <property type="entry name" value="Rok_N"/>
    <property type="match status" value="1"/>
</dbReference>
<gene>
    <name evidence="4" type="ORF">CWO92_15885</name>
</gene>